<evidence type="ECO:0000256" key="5">
    <source>
        <dbReference type="ARBA" id="ARBA00022989"/>
    </source>
</evidence>
<name>A0AB73T1K2_9FIRM</name>
<dbReference type="Gene3D" id="1.10.3720.10">
    <property type="entry name" value="MetI-like"/>
    <property type="match status" value="1"/>
</dbReference>
<dbReference type="InterPro" id="IPR000515">
    <property type="entry name" value="MetI-like"/>
</dbReference>
<evidence type="ECO:0000256" key="3">
    <source>
        <dbReference type="ARBA" id="ARBA00022475"/>
    </source>
</evidence>
<dbReference type="InterPro" id="IPR050809">
    <property type="entry name" value="UgpAE/MalFG_permease"/>
</dbReference>
<sequence>MKKKRGRVSTNKRSLTYHLMLLVPAVIVFIYCYVPIMGNIMAFQNFYPGLGFFKSDWVGLENFKILFMMPDTLPAIRNTLLIAVAKIIGNLIVPVTFALLLNEVRLRWFKRTVQTITYLPYFLSWVILSGILINFLSPGSTADGAGFFNSLLMKAGFIKEPVFFLGNKQTFPATIIISDIWKNFGFNTIVYLAALTGIDPGLYEAASVDGAGRFSQTIHITLPGISQIIVLMTILSIGNVLNAGFDQIFNLYSPAVYETGDIIDTLVYRLGLVNQQYSLSAAVGLFKSVVSMILIVASYRIADKYAGYKVF</sequence>
<dbReference type="GO" id="GO:0005886">
    <property type="term" value="C:plasma membrane"/>
    <property type="evidence" value="ECO:0007669"/>
    <property type="project" value="UniProtKB-SubCell"/>
</dbReference>
<evidence type="ECO:0000256" key="4">
    <source>
        <dbReference type="ARBA" id="ARBA00022692"/>
    </source>
</evidence>
<keyword evidence="3" id="KW-1003">Cell membrane</keyword>
<evidence type="ECO:0000256" key="7">
    <source>
        <dbReference type="RuleBase" id="RU363032"/>
    </source>
</evidence>
<keyword evidence="2 7" id="KW-0813">Transport</keyword>
<evidence type="ECO:0000259" key="8">
    <source>
        <dbReference type="PROSITE" id="PS50928"/>
    </source>
</evidence>
<dbReference type="PANTHER" id="PTHR43227">
    <property type="entry name" value="BLL4140 PROTEIN"/>
    <property type="match status" value="1"/>
</dbReference>
<dbReference type="AlphaFoldDB" id="A0AB73T1K2"/>
<dbReference type="RefSeq" id="WP_109747455.1">
    <property type="nucleotide sequence ID" value="NZ_CABJAT010000008.1"/>
</dbReference>
<gene>
    <name evidence="9" type="ORF">C7383_110157</name>
</gene>
<evidence type="ECO:0000256" key="1">
    <source>
        <dbReference type="ARBA" id="ARBA00004651"/>
    </source>
</evidence>
<feature type="transmembrane region" description="Helical" evidence="7">
    <location>
        <begin position="80"/>
        <end position="104"/>
    </location>
</feature>
<evidence type="ECO:0000256" key="2">
    <source>
        <dbReference type="ARBA" id="ARBA00022448"/>
    </source>
</evidence>
<feature type="transmembrane region" description="Helical" evidence="7">
    <location>
        <begin position="21"/>
        <end position="43"/>
    </location>
</feature>
<dbReference type="Proteomes" id="UP000245412">
    <property type="component" value="Unassembled WGS sequence"/>
</dbReference>
<comment type="similarity">
    <text evidence="7">Belongs to the binding-protein-dependent transport system permease family.</text>
</comment>
<organism evidence="9 10">
    <name type="scientific">Murimonas intestini</name>
    <dbReference type="NCBI Taxonomy" id="1337051"/>
    <lineage>
        <taxon>Bacteria</taxon>
        <taxon>Bacillati</taxon>
        <taxon>Bacillota</taxon>
        <taxon>Clostridia</taxon>
        <taxon>Lachnospirales</taxon>
        <taxon>Lachnospiraceae</taxon>
        <taxon>Murimonas</taxon>
    </lineage>
</organism>
<comment type="caution">
    <text evidence="9">The sequence shown here is derived from an EMBL/GenBank/DDBJ whole genome shotgun (WGS) entry which is preliminary data.</text>
</comment>
<dbReference type="InterPro" id="IPR035906">
    <property type="entry name" value="MetI-like_sf"/>
</dbReference>
<dbReference type="Pfam" id="PF00528">
    <property type="entry name" value="BPD_transp_1"/>
    <property type="match status" value="1"/>
</dbReference>
<dbReference type="EMBL" id="QGGY01000010">
    <property type="protein sequence ID" value="PWJ74117.1"/>
    <property type="molecule type" value="Genomic_DNA"/>
</dbReference>
<feature type="domain" description="ABC transmembrane type-1" evidence="8">
    <location>
        <begin position="76"/>
        <end position="298"/>
    </location>
</feature>
<dbReference type="GO" id="GO:0055085">
    <property type="term" value="P:transmembrane transport"/>
    <property type="evidence" value="ECO:0007669"/>
    <property type="project" value="InterPro"/>
</dbReference>
<dbReference type="SUPFAM" id="SSF161098">
    <property type="entry name" value="MetI-like"/>
    <property type="match status" value="1"/>
</dbReference>
<feature type="transmembrane region" description="Helical" evidence="7">
    <location>
        <begin position="116"/>
        <end position="136"/>
    </location>
</feature>
<proteinExistence type="inferred from homology"/>
<keyword evidence="10" id="KW-1185">Reference proteome</keyword>
<keyword evidence="5 7" id="KW-1133">Transmembrane helix</keyword>
<dbReference type="CDD" id="cd06261">
    <property type="entry name" value="TM_PBP2"/>
    <property type="match status" value="1"/>
</dbReference>
<evidence type="ECO:0000313" key="10">
    <source>
        <dbReference type="Proteomes" id="UP000245412"/>
    </source>
</evidence>
<dbReference type="PROSITE" id="PS50928">
    <property type="entry name" value="ABC_TM1"/>
    <property type="match status" value="1"/>
</dbReference>
<reference evidence="9 10" key="1">
    <citation type="submission" date="2018-05" db="EMBL/GenBank/DDBJ databases">
        <authorList>
            <person name="Goeker M."/>
            <person name="Huntemann M."/>
            <person name="Clum A."/>
            <person name="Pillay M."/>
            <person name="Palaniappan K."/>
            <person name="Varghese N."/>
            <person name="Mikhailova N."/>
            <person name="Stamatis D."/>
            <person name="Reddy T."/>
            <person name="Daum C."/>
            <person name="Shapiro N."/>
            <person name="Ivanova N."/>
            <person name="Kyrpides N."/>
            <person name="Woyke T."/>
        </authorList>
    </citation>
    <scope>NUCLEOTIDE SEQUENCE [LARGE SCALE GENOMIC DNA]</scope>
    <source>
        <strain evidence="9 10">DSM 26524</strain>
    </source>
</reference>
<keyword evidence="4 7" id="KW-0812">Transmembrane</keyword>
<evidence type="ECO:0000256" key="6">
    <source>
        <dbReference type="ARBA" id="ARBA00023136"/>
    </source>
</evidence>
<protein>
    <submittedName>
        <fullName evidence="9">Carbohydrate ABC transporter membrane protein 1 (CUT1 family)</fullName>
    </submittedName>
</protein>
<comment type="subcellular location">
    <subcellularLocation>
        <location evidence="1 7">Cell membrane</location>
        <topology evidence="1 7">Multi-pass membrane protein</topology>
    </subcellularLocation>
</comment>
<dbReference type="PANTHER" id="PTHR43227:SF11">
    <property type="entry name" value="BLL4140 PROTEIN"/>
    <property type="match status" value="1"/>
</dbReference>
<feature type="transmembrane region" description="Helical" evidence="7">
    <location>
        <begin position="277"/>
        <end position="299"/>
    </location>
</feature>
<accession>A0AB73T1K2</accession>
<evidence type="ECO:0000313" key="9">
    <source>
        <dbReference type="EMBL" id="PWJ74117.1"/>
    </source>
</evidence>
<keyword evidence="6 7" id="KW-0472">Membrane</keyword>